<gene>
    <name evidence="11" type="ORF">pdam_00006022</name>
</gene>
<dbReference type="PANTHER" id="PTHR22950:SF689">
    <property type="entry name" value="VESICULAR INHIBITORY AMINO ACID TRANSPORTER"/>
    <property type="match status" value="1"/>
</dbReference>
<feature type="transmembrane region" description="Helical" evidence="9">
    <location>
        <begin position="243"/>
        <end position="261"/>
    </location>
</feature>
<feature type="transmembrane region" description="Helical" evidence="9">
    <location>
        <begin position="362"/>
        <end position="380"/>
    </location>
</feature>
<evidence type="ECO:0000256" key="1">
    <source>
        <dbReference type="ARBA" id="ARBA00004439"/>
    </source>
</evidence>
<feature type="transmembrane region" description="Helical" evidence="9">
    <location>
        <begin position="386"/>
        <end position="408"/>
    </location>
</feature>
<evidence type="ECO:0000256" key="7">
    <source>
        <dbReference type="ARBA" id="ARBA00023136"/>
    </source>
</evidence>
<evidence type="ECO:0000256" key="6">
    <source>
        <dbReference type="ARBA" id="ARBA00022989"/>
    </source>
</evidence>
<feature type="transmembrane region" description="Helical" evidence="9">
    <location>
        <begin position="172"/>
        <end position="192"/>
    </location>
</feature>
<proteinExistence type="inferred from homology"/>
<protein>
    <recommendedName>
        <fullName evidence="10">Amino acid transporter transmembrane domain-containing protein</fullName>
    </recommendedName>
</protein>
<dbReference type="Pfam" id="PF01490">
    <property type="entry name" value="Aa_trans"/>
    <property type="match status" value="1"/>
</dbReference>
<keyword evidence="6 9" id="KW-1133">Transmembrane helix</keyword>
<dbReference type="Proteomes" id="UP000275408">
    <property type="component" value="Unassembled WGS sequence"/>
</dbReference>
<dbReference type="OMA" id="MAEPRKF"/>
<sequence length="458" mass="50561">MQSMFRILIKGMGVMNREGYQEKEEDKVNLLDECEQYDIRDQQEENTSCDEGTFASTFETFWNICNTIQGLPILVIPYAVKNGGYLAILTLLLVAAASNYTGKIIVRCLYETDPKSGKRKRVRGSYADVGNAFLPNIGGHLVLATQFIELLFVTAVYPLLVGKLIARSFPHVAFPCWLCTLIGGILFVPNVFLKNLSQVAWTSILTVLSAKVIFVTVVTYSLLHVQKWEISSLENFDASTYPSALGVLVASYLSQPFVSLIEGSMRHKEKFNSVINLSYVAMTLLNVTIGVVAYISFEVDTAEVITNSLPEGSFRAAVNVMAAVLSFTSYTLPMFTIFEIIENSSLFFFPGSYGKSIFTPSVITFRLLMVSISVIFAAAFPSYTYILALVGSIAGISLEFIFPPLFHMKMYFQDMTWCNIVVDSVVVVVGVIVMVTGTISSLLSLIEVYSRPGNGVCA</sequence>
<evidence type="ECO:0000313" key="11">
    <source>
        <dbReference type="EMBL" id="RMX44492.1"/>
    </source>
</evidence>
<keyword evidence="7 9" id="KW-0472">Membrane</keyword>
<comment type="similarity">
    <text evidence="2">Belongs to the amino acid/polyamine transporter 2 family.</text>
</comment>
<dbReference type="STRING" id="46731.A0A3M6TSW8"/>
<feature type="transmembrane region" description="Helical" evidence="9">
    <location>
        <begin position="141"/>
        <end position="160"/>
    </location>
</feature>
<dbReference type="EMBL" id="RCHS01002978">
    <property type="protein sequence ID" value="RMX44492.1"/>
    <property type="molecule type" value="Genomic_DNA"/>
</dbReference>
<keyword evidence="5" id="KW-0532">Neurotransmitter transport</keyword>
<feature type="domain" description="Amino acid transporter transmembrane" evidence="10">
    <location>
        <begin position="56"/>
        <end position="441"/>
    </location>
</feature>
<keyword evidence="4 9" id="KW-0812">Transmembrane</keyword>
<feature type="transmembrane region" description="Helical" evidence="9">
    <location>
        <begin position="199"/>
        <end position="223"/>
    </location>
</feature>
<dbReference type="GO" id="GO:0006836">
    <property type="term" value="P:neurotransmitter transport"/>
    <property type="evidence" value="ECO:0007669"/>
    <property type="project" value="UniProtKB-KW"/>
</dbReference>
<evidence type="ECO:0000256" key="8">
    <source>
        <dbReference type="ARBA" id="ARBA00023329"/>
    </source>
</evidence>
<reference evidence="11 12" key="1">
    <citation type="journal article" date="2018" name="Sci. Rep.">
        <title>Comparative analysis of the Pocillopora damicornis genome highlights role of immune system in coral evolution.</title>
        <authorList>
            <person name="Cunning R."/>
            <person name="Bay R.A."/>
            <person name="Gillette P."/>
            <person name="Baker A.C."/>
            <person name="Traylor-Knowles N."/>
        </authorList>
    </citation>
    <scope>NUCLEOTIDE SEQUENCE [LARGE SCALE GENOMIC DNA]</scope>
    <source>
        <strain evidence="11">RSMAS</strain>
        <tissue evidence="11">Whole animal</tissue>
    </source>
</reference>
<feature type="transmembrane region" description="Helical" evidence="9">
    <location>
        <begin position="86"/>
        <end position="110"/>
    </location>
</feature>
<comment type="subcellular location">
    <subcellularLocation>
        <location evidence="1">Cytoplasmic vesicle membrane</location>
        <topology evidence="1">Multi-pass membrane protein</topology>
    </subcellularLocation>
</comment>
<feature type="transmembrane region" description="Helical" evidence="9">
    <location>
        <begin position="317"/>
        <end position="341"/>
    </location>
</feature>
<dbReference type="OrthoDB" id="6021076at2759"/>
<feature type="transmembrane region" description="Helical" evidence="9">
    <location>
        <begin position="273"/>
        <end position="297"/>
    </location>
</feature>
<accession>A0A3M6TSW8</accession>
<comment type="caution">
    <text evidence="11">The sequence shown here is derived from an EMBL/GenBank/DDBJ whole genome shotgun (WGS) entry which is preliminary data.</text>
</comment>
<dbReference type="GO" id="GO:0015179">
    <property type="term" value="F:L-amino acid transmembrane transporter activity"/>
    <property type="evidence" value="ECO:0007669"/>
    <property type="project" value="TreeGrafter"/>
</dbReference>
<dbReference type="InterPro" id="IPR013057">
    <property type="entry name" value="AA_transpt_TM"/>
</dbReference>
<evidence type="ECO:0000256" key="2">
    <source>
        <dbReference type="ARBA" id="ARBA00008066"/>
    </source>
</evidence>
<evidence type="ECO:0000313" key="12">
    <source>
        <dbReference type="Proteomes" id="UP000275408"/>
    </source>
</evidence>
<dbReference type="AlphaFoldDB" id="A0A3M6TSW8"/>
<evidence type="ECO:0000259" key="10">
    <source>
        <dbReference type="Pfam" id="PF01490"/>
    </source>
</evidence>
<name>A0A3M6TSW8_POCDA</name>
<evidence type="ECO:0000256" key="5">
    <source>
        <dbReference type="ARBA" id="ARBA00022775"/>
    </source>
</evidence>
<dbReference type="GO" id="GO:0030659">
    <property type="term" value="C:cytoplasmic vesicle membrane"/>
    <property type="evidence" value="ECO:0007669"/>
    <property type="project" value="UniProtKB-SubCell"/>
</dbReference>
<evidence type="ECO:0000256" key="4">
    <source>
        <dbReference type="ARBA" id="ARBA00022692"/>
    </source>
</evidence>
<evidence type="ECO:0000256" key="9">
    <source>
        <dbReference type="SAM" id="Phobius"/>
    </source>
</evidence>
<dbReference type="GO" id="GO:0005774">
    <property type="term" value="C:vacuolar membrane"/>
    <property type="evidence" value="ECO:0007669"/>
    <property type="project" value="TreeGrafter"/>
</dbReference>
<evidence type="ECO:0000256" key="3">
    <source>
        <dbReference type="ARBA" id="ARBA00022448"/>
    </source>
</evidence>
<feature type="transmembrane region" description="Helical" evidence="9">
    <location>
        <begin position="420"/>
        <end position="446"/>
    </location>
</feature>
<dbReference type="PANTHER" id="PTHR22950">
    <property type="entry name" value="AMINO ACID TRANSPORTER"/>
    <property type="match status" value="1"/>
</dbReference>
<keyword evidence="3" id="KW-0813">Transport</keyword>
<keyword evidence="8" id="KW-0968">Cytoplasmic vesicle</keyword>
<organism evidence="11 12">
    <name type="scientific">Pocillopora damicornis</name>
    <name type="common">Cauliflower coral</name>
    <name type="synonym">Millepora damicornis</name>
    <dbReference type="NCBI Taxonomy" id="46731"/>
    <lineage>
        <taxon>Eukaryota</taxon>
        <taxon>Metazoa</taxon>
        <taxon>Cnidaria</taxon>
        <taxon>Anthozoa</taxon>
        <taxon>Hexacorallia</taxon>
        <taxon>Scleractinia</taxon>
        <taxon>Astrocoeniina</taxon>
        <taxon>Pocilloporidae</taxon>
        <taxon>Pocillopora</taxon>
    </lineage>
</organism>
<keyword evidence="12" id="KW-1185">Reference proteome</keyword>